<reference evidence="1" key="1">
    <citation type="journal article" date="2007" name="J. Bacteriol.">
        <title>Comparative genome analysis of four magnetotactic bacteria reveals a complex set of group-specific genes implicated in magnetosome biomineralization and function.</title>
        <authorList>
            <person name="Richter M."/>
            <person name="Kube M."/>
            <person name="Bazylinski D.A."/>
            <person name="Lombardot T."/>
            <person name="Gloeckner F.O."/>
            <person name="Reinhardt R."/>
            <person name="Schueler D."/>
        </authorList>
    </citation>
    <scope>NUCLEOTIDE SEQUENCE</scope>
    <source>
        <strain evidence="1">MSR-1</strain>
    </source>
</reference>
<keyword evidence="1" id="KW-0808">Transferase</keyword>
<gene>
    <name evidence="1" type="ORF">MGR_1177</name>
</gene>
<dbReference type="EMBL" id="CU459003">
    <property type="protein sequence ID" value="CAM76647.1"/>
    <property type="molecule type" value="Genomic_DNA"/>
</dbReference>
<proteinExistence type="predicted"/>
<sequence length="345" mass="38411">MARIVMTDDGISFDGRTLEQRPLGGAETSFIEMANALARRGHDVLVCNRCETEIVHKGVSWRPISQGVPDSADLYIPNRGDKLLTLCRNAGRVIFWIHNPAGYLMKWRYQWKLAWRRPIIVFSGVSHAGTYPAWAFAGGREIVPYGLTDIFCHAVERAEPPPPRAVFTSNPMRSLDWLLDIWESRIRPVVPAAELHIFAGSATYGAAGAAKVDRMGPVLNRAATLADQGVILRGPVPKAQLVHELAVARALLYRGDMGETFCSAVAEAQAMGVPAVLQDIACMRERVIENETGWAVGDDEAFAERSIAVLSDEALWRRMHRMCLVRQRTWRWDHAAAEFERIAAL</sequence>
<dbReference type="PANTHER" id="PTHR12526">
    <property type="entry name" value="GLYCOSYLTRANSFERASE"/>
    <property type="match status" value="1"/>
</dbReference>
<dbReference type="AlphaFoldDB" id="A4U190"/>
<dbReference type="SUPFAM" id="SSF53756">
    <property type="entry name" value="UDP-Glycosyltransferase/glycogen phosphorylase"/>
    <property type="match status" value="1"/>
</dbReference>
<name>A4U190_9PROT</name>
<evidence type="ECO:0000313" key="1">
    <source>
        <dbReference type="EMBL" id="CAM76647.1"/>
    </source>
</evidence>
<dbReference type="Gene3D" id="3.40.50.2000">
    <property type="entry name" value="Glycogen Phosphorylase B"/>
    <property type="match status" value="3"/>
</dbReference>
<dbReference type="GO" id="GO:0016740">
    <property type="term" value="F:transferase activity"/>
    <property type="evidence" value="ECO:0007669"/>
    <property type="project" value="UniProtKB-KW"/>
</dbReference>
<dbReference type="Pfam" id="PF13692">
    <property type="entry name" value="Glyco_trans_1_4"/>
    <property type="match status" value="1"/>
</dbReference>
<organism evidence="1">
    <name type="scientific">Magnetospirillum gryphiswaldense</name>
    <dbReference type="NCBI Taxonomy" id="55518"/>
    <lineage>
        <taxon>Bacteria</taxon>
        <taxon>Pseudomonadati</taxon>
        <taxon>Pseudomonadota</taxon>
        <taxon>Alphaproteobacteria</taxon>
        <taxon>Rhodospirillales</taxon>
        <taxon>Rhodospirillaceae</taxon>
        <taxon>Magnetospirillum</taxon>
    </lineage>
</organism>
<dbReference type="RefSeq" id="WP_106003051.1">
    <property type="nucleotide sequence ID" value="NZ_CP027527.1"/>
</dbReference>
<accession>A4U190</accession>
<protein>
    <submittedName>
        <fullName evidence="1">Glycosyltransferase</fullName>
    </submittedName>
</protein>